<sequence>MGITTSYEAECEAILAAARKAFSQEWFTLLIRSDSQAAVTAYQNNKMPWQFYAQWDYFNKKMKIRLQNT</sequence>
<organism evidence="1 2">
    <name type="scientific">Kingdonia uniflora</name>
    <dbReference type="NCBI Taxonomy" id="39325"/>
    <lineage>
        <taxon>Eukaryota</taxon>
        <taxon>Viridiplantae</taxon>
        <taxon>Streptophyta</taxon>
        <taxon>Embryophyta</taxon>
        <taxon>Tracheophyta</taxon>
        <taxon>Spermatophyta</taxon>
        <taxon>Magnoliopsida</taxon>
        <taxon>Ranunculales</taxon>
        <taxon>Circaeasteraceae</taxon>
        <taxon>Kingdonia</taxon>
    </lineage>
</organism>
<reference evidence="1 2" key="1">
    <citation type="journal article" date="2020" name="IScience">
        <title>Genome Sequencing of the Endangered Kingdonia uniflora (Circaeasteraceae, Ranunculales) Reveals Potential Mechanisms of Evolutionary Specialization.</title>
        <authorList>
            <person name="Sun Y."/>
            <person name="Deng T."/>
            <person name="Zhang A."/>
            <person name="Moore M.J."/>
            <person name="Landis J.B."/>
            <person name="Lin N."/>
            <person name="Zhang H."/>
            <person name="Zhang X."/>
            <person name="Huang J."/>
            <person name="Zhang X."/>
            <person name="Sun H."/>
            <person name="Wang H."/>
        </authorList>
    </citation>
    <scope>NUCLEOTIDE SEQUENCE [LARGE SCALE GENOMIC DNA]</scope>
    <source>
        <strain evidence="1">TB1705</strain>
        <tissue evidence="1">Leaf</tissue>
    </source>
</reference>
<dbReference type="InterPro" id="IPR036397">
    <property type="entry name" value="RNaseH_sf"/>
</dbReference>
<dbReference type="GO" id="GO:0003676">
    <property type="term" value="F:nucleic acid binding"/>
    <property type="evidence" value="ECO:0007669"/>
    <property type="project" value="InterPro"/>
</dbReference>
<evidence type="ECO:0008006" key="3">
    <source>
        <dbReference type="Google" id="ProtNLM"/>
    </source>
</evidence>
<dbReference type="OrthoDB" id="10526328at2759"/>
<gene>
    <name evidence="1" type="ORF">GIB67_027993</name>
</gene>
<dbReference type="AlphaFoldDB" id="A0A7J7L715"/>
<dbReference type="EMBL" id="JACGCM010002579">
    <property type="protein sequence ID" value="KAF6138421.1"/>
    <property type="molecule type" value="Genomic_DNA"/>
</dbReference>
<name>A0A7J7L715_9MAGN</name>
<keyword evidence="2" id="KW-1185">Reference proteome</keyword>
<proteinExistence type="predicted"/>
<protein>
    <recommendedName>
        <fullName evidence="3">RNase H type-1 domain-containing protein</fullName>
    </recommendedName>
</protein>
<evidence type="ECO:0000313" key="1">
    <source>
        <dbReference type="EMBL" id="KAF6138421.1"/>
    </source>
</evidence>
<dbReference type="InterPro" id="IPR012337">
    <property type="entry name" value="RNaseH-like_sf"/>
</dbReference>
<dbReference type="SUPFAM" id="SSF53098">
    <property type="entry name" value="Ribonuclease H-like"/>
    <property type="match status" value="1"/>
</dbReference>
<dbReference type="Proteomes" id="UP000541444">
    <property type="component" value="Unassembled WGS sequence"/>
</dbReference>
<accession>A0A7J7L715</accession>
<evidence type="ECO:0000313" key="2">
    <source>
        <dbReference type="Proteomes" id="UP000541444"/>
    </source>
</evidence>
<comment type="caution">
    <text evidence="1">The sequence shown here is derived from an EMBL/GenBank/DDBJ whole genome shotgun (WGS) entry which is preliminary data.</text>
</comment>
<dbReference type="Gene3D" id="3.30.420.10">
    <property type="entry name" value="Ribonuclease H-like superfamily/Ribonuclease H"/>
    <property type="match status" value="1"/>
</dbReference>